<dbReference type="GO" id="GO:0005886">
    <property type="term" value="C:plasma membrane"/>
    <property type="evidence" value="ECO:0007669"/>
    <property type="project" value="UniProtKB-SubCell"/>
</dbReference>
<keyword evidence="5 6" id="KW-0472">Membrane</keyword>
<reference evidence="8 9" key="1">
    <citation type="submission" date="2019-03" db="EMBL/GenBank/DDBJ databases">
        <title>Genomic Encyclopedia of Archaeal and Bacterial Type Strains, Phase II (KMG-II): from individual species to whole genera.</title>
        <authorList>
            <person name="Goeker M."/>
        </authorList>
    </citation>
    <scope>NUCLEOTIDE SEQUENCE [LARGE SCALE GENOMIC DNA]</scope>
    <source>
        <strain evidence="8 9">DSM 45499</strain>
    </source>
</reference>
<dbReference type="PANTHER" id="PTHR36115">
    <property type="entry name" value="PROLINE-RICH ANTIGEN HOMOLOG-RELATED"/>
    <property type="match status" value="1"/>
</dbReference>
<dbReference type="InterPro" id="IPR016795">
    <property type="entry name" value="UCP021697"/>
</dbReference>
<evidence type="ECO:0000256" key="3">
    <source>
        <dbReference type="ARBA" id="ARBA00022692"/>
    </source>
</evidence>
<dbReference type="AlphaFoldDB" id="A0A4R7US44"/>
<keyword evidence="9" id="KW-1185">Reference proteome</keyword>
<dbReference type="InterPro" id="IPR051791">
    <property type="entry name" value="Pra-immunoreactive"/>
</dbReference>
<feature type="transmembrane region" description="Helical" evidence="6">
    <location>
        <begin position="105"/>
        <end position="132"/>
    </location>
</feature>
<evidence type="ECO:0000256" key="4">
    <source>
        <dbReference type="ARBA" id="ARBA00022989"/>
    </source>
</evidence>
<evidence type="ECO:0000256" key="2">
    <source>
        <dbReference type="ARBA" id="ARBA00022475"/>
    </source>
</evidence>
<comment type="subcellular location">
    <subcellularLocation>
        <location evidence="1">Cell membrane</location>
        <topology evidence="1">Multi-pass membrane protein</topology>
    </subcellularLocation>
</comment>
<evidence type="ECO:0000256" key="1">
    <source>
        <dbReference type="ARBA" id="ARBA00004651"/>
    </source>
</evidence>
<keyword evidence="2" id="KW-1003">Cell membrane</keyword>
<evidence type="ECO:0000256" key="5">
    <source>
        <dbReference type="ARBA" id="ARBA00023136"/>
    </source>
</evidence>
<dbReference type="PIRSF" id="PIRSF021697">
    <property type="entry name" value="UCP021697"/>
    <property type="match status" value="1"/>
</dbReference>
<accession>A0A4R7US44</accession>
<keyword evidence="3 6" id="KW-0812">Transmembrane</keyword>
<organism evidence="8 9">
    <name type="scientific">Actinophytocola oryzae</name>
    <dbReference type="NCBI Taxonomy" id="502181"/>
    <lineage>
        <taxon>Bacteria</taxon>
        <taxon>Bacillati</taxon>
        <taxon>Actinomycetota</taxon>
        <taxon>Actinomycetes</taxon>
        <taxon>Pseudonocardiales</taxon>
        <taxon>Pseudonocardiaceae</taxon>
    </lineage>
</organism>
<comment type="caution">
    <text evidence="8">The sequence shown here is derived from an EMBL/GenBank/DDBJ whole genome shotgun (WGS) entry which is preliminary data.</text>
</comment>
<proteinExistence type="predicted"/>
<keyword evidence="4 6" id="KW-1133">Transmembrane helix</keyword>
<dbReference type="PANTHER" id="PTHR36115:SF6">
    <property type="entry name" value="PROLINE-RICH ANTIGEN HOMOLOG"/>
    <property type="match status" value="1"/>
</dbReference>
<sequence length="186" mass="20034">MLTTPRMREPLLSMPAEWRMSTGFYPGQVSRTTGSWLSGGVGGSGDAAQEWPGQRLGLPERGPGSLAGRGARFGALLIDLVVASLVTSVFVRIDVQAPEQMRNFNYVALLVWFVITVVMVGLFGFTVGKLLLGMRVVRLDGKPMVNVLRAIPRTLLVGLILPAAFSDADGRGLHERVTGTGVVRTR</sequence>
<evidence type="ECO:0000256" key="6">
    <source>
        <dbReference type="SAM" id="Phobius"/>
    </source>
</evidence>
<evidence type="ECO:0000313" key="8">
    <source>
        <dbReference type="EMBL" id="TDV35409.1"/>
    </source>
</evidence>
<feature type="domain" description="RDD" evidence="7">
    <location>
        <begin position="67"/>
        <end position="159"/>
    </location>
</feature>
<gene>
    <name evidence="8" type="ORF">CLV71_13535</name>
</gene>
<dbReference type="Pfam" id="PF06271">
    <property type="entry name" value="RDD"/>
    <property type="match status" value="1"/>
</dbReference>
<dbReference type="EMBL" id="SOCP01000035">
    <property type="protein sequence ID" value="TDV35409.1"/>
    <property type="molecule type" value="Genomic_DNA"/>
</dbReference>
<dbReference type="InterPro" id="IPR010432">
    <property type="entry name" value="RDD"/>
</dbReference>
<dbReference type="Proteomes" id="UP000294927">
    <property type="component" value="Unassembled WGS sequence"/>
</dbReference>
<evidence type="ECO:0000259" key="7">
    <source>
        <dbReference type="Pfam" id="PF06271"/>
    </source>
</evidence>
<feature type="transmembrane region" description="Helical" evidence="6">
    <location>
        <begin position="73"/>
        <end position="93"/>
    </location>
</feature>
<name>A0A4R7US44_9PSEU</name>
<evidence type="ECO:0000313" key="9">
    <source>
        <dbReference type="Proteomes" id="UP000294927"/>
    </source>
</evidence>
<protein>
    <submittedName>
        <fullName evidence="8">RDD family protein</fullName>
    </submittedName>
</protein>